<dbReference type="Proteomes" id="UP000276991">
    <property type="component" value="Unassembled WGS sequence"/>
</dbReference>
<feature type="region of interest" description="Disordered" evidence="1">
    <location>
        <begin position="1"/>
        <end position="26"/>
    </location>
</feature>
<dbReference type="EMBL" id="UPTC01002377">
    <property type="protein sequence ID" value="VBB33399.1"/>
    <property type="molecule type" value="Genomic_DNA"/>
</dbReference>
<accession>A0A498SNB4</accession>
<dbReference type="AlphaFoldDB" id="A0A498SNB4"/>
<gene>
    <name evidence="2" type="ORF">NAV_LOCUS8190</name>
</gene>
<organism evidence="2 3">
    <name type="scientific">Acanthocheilonema viteae</name>
    <name type="common">Filarial nematode worm</name>
    <name type="synonym">Dipetalonema viteae</name>
    <dbReference type="NCBI Taxonomy" id="6277"/>
    <lineage>
        <taxon>Eukaryota</taxon>
        <taxon>Metazoa</taxon>
        <taxon>Ecdysozoa</taxon>
        <taxon>Nematoda</taxon>
        <taxon>Chromadorea</taxon>
        <taxon>Rhabditida</taxon>
        <taxon>Spirurina</taxon>
        <taxon>Spiruromorpha</taxon>
        <taxon>Filarioidea</taxon>
        <taxon>Onchocercidae</taxon>
        <taxon>Acanthocheilonema</taxon>
    </lineage>
</organism>
<feature type="compositionally biased region" description="Polar residues" evidence="1">
    <location>
        <begin position="8"/>
        <end position="19"/>
    </location>
</feature>
<evidence type="ECO:0000313" key="2">
    <source>
        <dbReference type="EMBL" id="VBB33399.1"/>
    </source>
</evidence>
<keyword evidence="3" id="KW-1185">Reference proteome</keyword>
<evidence type="ECO:0000256" key="1">
    <source>
        <dbReference type="SAM" id="MobiDB-lite"/>
    </source>
</evidence>
<evidence type="ECO:0000313" key="3">
    <source>
        <dbReference type="Proteomes" id="UP000276991"/>
    </source>
</evidence>
<name>A0A498SNB4_ACAVI</name>
<reference evidence="2 3" key="1">
    <citation type="submission" date="2018-08" db="EMBL/GenBank/DDBJ databases">
        <authorList>
            <person name="Laetsch R D."/>
            <person name="Stevens L."/>
            <person name="Kumar S."/>
            <person name="Blaxter L. M."/>
        </authorList>
    </citation>
    <scope>NUCLEOTIDE SEQUENCE [LARGE SCALE GENOMIC DNA]</scope>
</reference>
<sequence length="83" mass="9167">MEKFKNLTARTEQSSGNGNEKTDMEITINDGEVGRLWDDGPLMATTSVLYSTATNCNALRDGRLSGFEEHSSLYVTSSFDLLK</sequence>
<protein>
    <submittedName>
        <fullName evidence="2">Uncharacterized protein</fullName>
    </submittedName>
</protein>
<proteinExistence type="predicted"/>